<protein>
    <submittedName>
        <fullName evidence="1">Uncharacterized protein</fullName>
    </submittedName>
</protein>
<evidence type="ECO:0000313" key="1">
    <source>
        <dbReference type="EMBL" id="AFZ66176.1"/>
    </source>
</evidence>
<dbReference type="KEGG" id="dpd:Deipe_0585"/>
<dbReference type="EMBL" id="CP003382">
    <property type="protein sequence ID" value="AFZ66176.1"/>
    <property type="molecule type" value="Genomic_DNA"/>
</dbReference>
<sequence length="54" mass="5962">MTLVECHQGVPVGSRGRLYLQYAVRGASPFDVWVFEGPGDLVDLKRAVVTLRDS</sequence>
<dbReference type="Proteomes" id="UP000010467">
    <property type="component" value="Chromosome"/>
</dbReference>
<reference evidence="2" key="1">
    <citation type="submission" date="2012-03" db="EMBL/GenBank/DDBJ databases">
        <title>Complete sequence of chromosome of Deinococcus peraridilitoris DSM 19664.</title>
        <authorList>
            <person name="Lucas S."/>
            <person name="Copeland A."/>
            <person name="Lapidus A."/>
            <person name="Glavina del Rio T."/>
            <person name="Dalin E."/>
            <person name="Tice H."/>
            <person name="Bruce D."/>
            <person name="Goodwin L."/>
            <person name="Pitluck S."/>
            <person name="Peters L."/>
            <person name="Mikhailova N."/>
            <person name="Lu M."/>
            <person name="Kyrpides N."/>
            <person name="Mavromatis K."/>
            <person name="Ivanova N."/>
            <person name="Brettin T."/>
            <person name="Detter J.C."/>
            <person name="Han C."/>
            <person name="Larimer F."/>
            <person name="Land M."/>
            <person name="Hauser L."/>
            <person name="Markowitz V."/>
            <person name="Cheng J.-F."/>
            <person name="Hugenholtz P."/>
            <person name="Woyke T."/>
            <person name="Wu D."/>
            <person name="Pukall R."/>
            <person name="Steenblock K."/>
            <person name="Brambilla E."/>
            <person name="Klenk H.-P."/>
            <person name="Eisen J.A."/>
        </authorList>
    </citation>
    <scope>NUCLEOTIDE SEQUENCE [LARGE SCALE GENOMIC DNA]</scope>
    <source>
        <strain evidence="2">DSM 19664 / LMG 22246 / CIP 109416 / KR-200</strain>
    </source>
</reference>
<gene>
    <name evidence="1" type="ordered locus">Deipe_0585</name>
</gene>
<evidence type="ECO:0000313" key="2">
    <source>
        <dbReference type="Proteomes" id="UP000010467"/>
    </source>
</evidence>
<dbReference type="HOGENOM" id="CLU_3042633_0_0_0"/>
<keyword evidence="2" id="KW-1185">Reference proteome</keyword>
<dbReference type="AlphaFoldDB" id="K9ZX87"/>
<organism evidence="1 2">
    <name type="scientific">Deinococcus peraridilitoris (strain DSM 19664 / LMG 22246 / CIP 109416 / KR-200)</name>
    <dbReference type="NCBI Taxonomy" id="937777"/>
    <lineage>
        <taxon>Bacteria</taxon>
        <taxon>Thermotogati</taxon>
        <taxon>Deinococcota</taxon>
        <taxon>Deinococci</taxon>
        <taxon>Deinococcales</taxon>
        <taxon>Deinococcaceae</taxon>
        <taxon>Deinococcus</taxon>
    </lineage>
</organism>
<proteinExistence type="predicted"/>
<dbReference type="RefSeq" id="WP_015234486.1">
    <property type="nucleotide sequence ID" value="NC_019793.1"/>
</dbReference>
<dbReference type="PATRIC" id="fig|937777.3.peg.590"/>
<dbReference type="STRING" id="937777.Deipe_0585"/>
<name>K9ZX87_DEIPD</name>
<accession>K9ZX87</accession>